<dbReference type="EMBL" id="JACXAH010000002">
    <property type="protein sequence ID" value="MBD1371159.1"/>
    <property type="molecule type" value="Genomic_DNA"/>
</dbReference>
<dbReference type="Proteomes" id="UP000661691">
    <property type="component" value="Unassembled WGS sequence"/>
</dbReference>
<proteinExistence type="predicted"/>
<reference evidence="3" key="1">
    <citation type="submission" date="2022-10" db="EMBL/GenBank/DDBJ databases">
        <title>A novel bacterium of genus Hazenella, isolated from South China Sea.</title>
        <authorList>
            <person name="Huang H."/>
            <person name="Mo K."/>
            <person name="Hu Y."/>
        </authorList>
    </citation>
    <scope>NUCLEOTIDE SEQUENCE [LARGE SCALE GENOMIC DNA]</scope>
    <source>
        <strain evidence="3">IB182357</strain>
    </source>
</reference>
<organism evidence="2 3">
    <name type="scientific">Polycladospora coralii</name>
    <dbReference type="NCBI Taxonomy" id="2771432"/>
    <lineage>
        <taxon>Bacteria</taxon>
        <taxon>Bacillati</taxon>
        <taxon>Bacillota</taxon>
        <taxon>Bacilli</taxon>
        <taxon>Bacillales</taxon>
        <taxon>Thermoactinomycetaceae</taxon>
        <taxon>Polycladospora</taxon>
    </lineage>
</organism>
<protein>
    <submittedName>
        <fullName evidence="2">Uncharacterized protein</fullName>
    </submittedName>
</protein>
<accession>A0A926RTH1</accession>
<evidence type="ECO:0000313" key="3">
    <source>
        <dbReference type="Proteomes" id="UP000661691"/>
    </source>
</evidence>
<gene>
    <name evidence="2" type="ORF">IC620_02140</name>
</gene>
<name>A0A926RTH1_9BACL</name>
<keyword evidence="3" id="KW-1185">Reference proteome</keyword>
<dbReference type="RefSeq" id="WP_191141391.1">
    <property type="nucleotide sequence ID" value="NZ_JACXAH010000002.1"/>
</dbReference>
<evidence type="ECO:0000256" key="1">
    <source>
        <dbReference type="SAM" id="MobiDB-lite"/>
    </source>
</evidence>
<comment type="caution">
    <text evidence="2">The sequence shown here is derived from an EMBL/GenBank/DDBJ whole genome shotgun (WGS) entry which is preliminary data.</text>
</comment>
<feature type="compositionally biased region" description="Basic and acidic residues" evidence="1">
    <location>
        <begin position="57"/>
        <end position="72"/>
    </location>
</feature>
<dbReference type="AlphaFoldDB" id="A0A926RTH1"/>
<feature type="region of interest" description="Disordered" evidence="1">
    <location>
        <begin position="47"/>
        <end position="99"/>
    </location>
</feature>
<sequence length="99" mass="11563">MDNSNERSRLLRTIRAIVRQEVIHYLQQQENDTTETVQVEPCHHSHPNSWAIFGEPEPVKGDQNTLKKERPRALPGWSQPYRPEFNGLESTPYLPTQNK</sequence>
<evidence type="ECO:0000313" key="2">
    <source>
        <dbReference type="EMBL" id="MBD1371159.1"/>
    </source>
</evidence>